<dbReference type="PANTHER" id="PTHR10258">
    <property type="entry name" value="CALCIUM-ACTIVATED POTASSIUM CHANNEL SUBUNIT BETA"/>
    <property type="match status" value="1"/>
</dbReference>
<dbReference type="Proteomes" id="UP000225706">
    <property type="component" value="Unassembled WGS sequence"/>
</dbReference>
<organism evidence="10 11">
    <name type="scientific">Stylophora pistillata</name>
    <name type="common">Smooth cauliflower coral</name>
    <dbReference type="NCBI Taxonomy" id="50429"/>
    <lineage>
        <taxon>Eukaryota</taxon>
        <taxon>Metazoa</taxon>
        <taxon>Cnidaria</taxon>
        <taxon>Anthozoa</taxon>
        <taxon>Hexacorallia</taxon>
        <taxon>Scleractinia</taxon>
        <taxon>Astrocoeniina</taxon>
        <taxon>Pocilloporidae</taxon>
        <taxon>Stylophora</taxon>
    </lineage>
</organism>
<evidence type="ECO:0000256" key="5">
    <source>
        <dbReference type="ARBA" id="ARBA00023065"/>
    </source>
</evidence>
<evidence type="ECO:0000256" key="4">
    <source>
        <dbReference type="ARBA" id="ARBA00022989"/>
    </source>
</evidence>
<keyword evidence="4 9" id="KW-1133">Transmembrane helix</keyword>
<comment type="subcellular location">
    <subcellularLocation>
        <location evidence="1">Membrane</location>
        <topology evidence="1">Multi-pass membrane protein</topology>
    </subcellularLocation>
</comment>
<evidence type="ECO:0000256" key="9">
    <source>
        <dbReference type="SAM" id="Phobius"/>
    </source>
</evidence>
<sequence>MENEKVSESSRKHTTGDNFTVFGTVLLVIGVVAVIVLGLTVARFAVYDMELKTSGCRVISTEVASDRMNCSCTNDRPSFISAKSTYPCLQIKVALYVNGEEHIAYLYENSNREKNKCSTQPCDYEDFYNDGNVTVFWINYGGVNDTYTCYYNPKNLKEAFTQRLLKSDRMKLMHSFLWPGIVFAIGIVLLGIGFCRDKGYCYCRKRNESSSSVPYQDLSSIA</sequence>
<dbReference type="GO" id="GO:0005513">
    <property type="term" value="P:detection of calcium ion"/>
    <property type="evidence" value="ECO:0007669"/>
    <property type="project" value="TreeGrafter"/>
</dbReference>
<feature type="transmembrane region" description="Helical" evidence="9">
    <location>
        <begin position="20"/>
        <end position="42"/>
    </location>
</feature>
<keyword evidence="7" id="KW-0325">Glycoprotein</keyword>
<dbReference type="GO" id="GO:0015269">
    <property type="term" value="F:calcium-activated potassium channel activity"/>
    <property type="evidence" value="ECO:0007669"/>
    <property type="project" value="InterPro"/>
</dbReference>
<keyword evidence="2" id="KW-0813">Transport</keyword>
<evidence type="ECO:0000256" key="6">
    <source>
        <dbReference type="ARBA" id="ARBA00023136"/>
    </source>
</evidence>
<feature type="transmembrane region" description="Helical" evidence="9">
    <location>
        <begin position="176"/>
        <end position="194"/>
    </location>
</feature>
<gene>
    <name evidence="10" type="primary">Kcnmb4</name>
    <name evidence="10" type="ORF">AWC38_SpisGene17957</name>
</gene>
<evidence type="ECO:0000256" key="1">
    <source>
        <dbReference type="ARBA" id="ARBA00004141"/>
    </source>
</evidence>
<evidence type="ECO:0000256" key="2">
    <source>
        <dbReference type="ARBA" id="ARBA00022448"/>
    </source>
</evidence>
<dbReference type="InterPro" id="IPR003930">
    <property type="entry name" value="K_chnl_Ca-activ_BK_bsu"/>
</dbReference>
<dbReference type="EMBL" id="LSMT01000454">
    <property type="protein sequence ID" value="PFX17708.1"/>
    <property type="molecule type" value="Genomic_DNA"/>
</dbReference>
<protein>
    <submittedName>
        <fullName evidence="10">Calcium-activated potassium channel subunit beta-4</fullName>
    </submittedName>
</protein>
<keyword evidence="6 9" id="KW-0472">Membrane</keyword>
<reference evidence="11" key="1">
    <citation type="journal article" date="2017" name="bioRxiv">
        <title>Comparative analysis of the genomes of Stylophora pistillata and Acropora digitifera provides evidence for extensive differences between species of corals.</title>
        <authorList>
            <person name="Voolstra C.R."/>
            <person name="Li Y."/>
            <person name="Liew Y.J."/>
            <person name="Baumgarten S."/>
            <person name="Zoccola D."/>
            <person name="Flot J.-F."/>
            <person name="Tambutte S."/>
            <person name="Allemand D."/>
            <person name="Aranda M."/>
        </authorList>
    </citation>
    <scope>NUCLEOTIDE SEQUENCE [LARGE SCALE GENOMIC DNA]</scope>
</reference>
<dbReference type="STRING" id="50429.A0A2B4RMZ6"/>
<evidence type="ECO:0000256" key="7">
    <source>
        <dbReference type="ARBA" id="ARBA00023180"/>
    </source>
</evidence>
<evidence type="ECO:0000313" key="10">
    <source>
        <dbReference type="EMBL" id="PFX17708.1"/>
    </source>
</evidence>
<evidence type="ECO:0000256" key="8">
    <source>
        <dbReference type="ARBA" id="ARBA00023303"/>
    </source>
</evidence>
<keyword evidence="3 9" id="KW-0812">Transmembrane</keyword>
<keyword evidence="8 10" id="KW-0407">Ion channel</keyword>
<dbReference type="Pfam" id="PF03185">
    <property type="entry name" value="CaKB"/>
    <property type="match status" value="1"/>
</dbReference>
<accession>A0A2B4RMZ6</accession>
<dbReference type="PANTHER" id="PTHR10258:SF8">
    <property type="entry name" value="CALCIUM-ACTIVATED POTASSIUM CHANNEL BK ALPHA SUBUNIT DOMAIN-CONTAINING PROTEIN"/>
    <property type="match status" value="1"/>
</dbReference>
<dbReference type="GO" id="GO:0015459">
    <property type="term" value="F:potassium channel regulator activity"/>
    <property type="evidence" value="ECO:0007669"/>
    <property type="project" value="TreeGrafter"/>
</dbReference>
<dbReference type="GO" id="GO:0008076">
    <property type="term" value="C:voltage-gated potassium channel complex"/>
    <property type="evidence" value="ECO:0007669"/>
    <property type="project" value="TreeGrafter"/>
</dbReference>
<keyword evidence="5" id="KW-0406">Ion transport</keyword>
<proteinExistence type="predicted"/>
<evidence type="ECO:0000313" key="11">
    <source>
        <dbReference type="Proteomes" id="UP000225706"/>
    </source>
</evidence>
<dbReference type="AlphaFoldDB" id="A0A2B4RMZ6"/>
<evidence type="ECO:0000256" key="3">
    <source>
        <dbReference type="ARBA" id="ARBA00022692"/>
    </source>
</evidence>
<name>A0A2B4RMZ6_STYPI</name>
<comment type="caution">
    <text evidence="10">The sequence shown here is derived from an EMBL/GenBank/DDBJ whole genome shotgun (WGS) entry which is preliminary data.</text>
</comment>
<keyword evidence="11" id="KW-1185">Reference proteome</keyword>
<dbReference type="OrthoDB" id="5973433at2759"/>